<dbReference type="SUPFAM" id="SSF48695">
    <property type="entry name" value="Multiheme cytochromes"/>
    <property type="match status" value="1"/>
</dbReference>
<dbReference type="PANTHER" id="PTHR35038:SF8">
    <property type="entry name" value="C-TYPE POLYHEME CYTOCHROME OMCC"/>
    <property type="match status" value="1"/>
</dbReference>
<dbReference type="InterPro" id="IPR023155">
    <property type="entry name" value="Cyt_c-552/4"/>
</dbReference>
<reference evidence="5" key="1">
    <citation type="journal article" date="2024" name="Antonie Van Leeuwenhoek">
        <title>Bradyrhizobium ontarionense sp. nov., a novel bacterial symbiont isolated from Aeschynomene indica (Indian jointvetch), harbours photosynthesis, nitrogen fixation and nitrous oxide (N2O) reductase genes.</title>
        <authorList>
            <person name="Bromfield E.S.P."/>
            <person name="Cloutier S."/>
        </authorList>
    </citation>
    <scope>NUCLEOTIDE SEQUENCE</scope>
    <source>
        <strain evidence="5">A19</strain>
    </source>
</reference>
<feature type="repeat" description="TPR" evidence="2">
    <location>
        <begin position="663"/>
        <end position="696"/>
    </location>
</feature>
<evidence type="ECO:0000259" key="3">
    <source>
        <dbReference type="Pfam" id="PF09699"/>
    </source>
</evidence>
<dbReference type="InterPro" id="IPR051829">
    <property type="entry name" value="Multiheme_Cytochr_ET"/>
</dbReference>
<organism evidence="5 6">
    <name type="scientific">Bradyrhizobium ontarionense</name>
    <dbReference type="NCBI Taxonomy" id="2898149"/>
    <lineage>
        <taxon>Bacteria</taxon>
        <taxon>Pseudomonadati</taxon>
        <taxon>Pseudomonadota</taxon>
        <taxon>Alphaproteobacteria</taxon>
        <taxon>Hyphomicrobiales</taxon>
        <taxon>Nitrobacteraceae</taxon>
        <taxon>Bradyrhizobium</taxon>
    </lineage>
</organism>
<dbReference type="Pfam" id="PF13435">
    <property type="entry name" value="Cytochrome_C554"/>
    <property type="match status" value="1"/>
</dbReference>
<dbReference type="Gene3D" id="1.25.40.10">
    <property type="entry name" value="Tetratricopeptide repeat domain"/>
    <property type="match status" value="1"/>
</dbReference>
<proteinExistence type="predicted"/>
<keyword evidence="6" id="KW-1185">Reference proteome</keyword>
<gene>
    <name evidence="5" type="ORF">LQG66_17940</name>
</gene>
<dbReference type="InterPro" id="IPR010177">
    <property type="entry name" value="Paired_CXXCH_1"/>
</dbReference>
<dbReference type="Proteomes" id="UP001431010">
    <property type="component" value="Chromosome"/>
</dbReference>
<dbReference type="Pfam" id="PF13432">
    <property type="entry name" value="TPR_16"/>
    <property type="match status" value="2"/>
</dbReference>
<dbReference type="Gene3D" id="1.10.1130.10">
    <property type="entry name" value="Flavocytochrome C3, Chain A"/>
    <property type="match status" value="2"/>
</dbReference>
<dbReference type="InterPro" id="IPR036280">
    <property type="entry name" value="Multihaem_cyt_sf"/>
</dbReference>
<dbReference type="PANTHER" id="PTHR35038">
    <property type="entry name" value="DISSIMILATORY SULFITE REDUCTASE SIRA"/>
    <property type="match status" value="1"/>
</dbReference>
<keyword evidence="1" id="KW-0732">Signal</keyword>
<protein>
    <submittedName>
        <fullName evidence="5">Tetratricopeptide repeat protein</fullName>
    </submittedName>
</protein>
<dbReference type="InterPro" id="IPR011990">
    <property type="entry name" value="TPR-like_helical_dom_sf"/>
</dbReference>
<feature type="domain" description="Doubled CXXCH motif" evidence="3">
    <location>
        <begin position="342"/>
        <end position="373"/>
    </location>
</feature>
<keyword evidence="2" id="KW-0802">TPR repeat</keyword>
<sequence>MRRIWIAIVIAAAAVFAFGVAFQFLSRPDSQTQSPSAAAYVGSETCAGCHQAEARLWSVSQHKAAMQHATDETMLGNFNDAGFDYYGVHSRFFRKDGKFLVETDGADGKLAVFEVKYTFGVDPLQQYLVVFPDGRIQALPIAWDSRPQDKGGQRWFHLSPNEAIKHDDILHWTKLNQNWNFMCAECHSTGLRKNYDATKDRFATTWAEISVGCEACHGQGSRHDAWARAQQSWWPFGKHQDASKGLLVRFDERHGVTWPIDPQTGNAKRSAPPATLRKDAETCGLCHARRSGFHEDWIPGQSLSQTHVVEPLARNTYHADGQIRDVEEPYNYTPFKQGKMFAAGVTCSDCHEPHGAKLRLPGEGVCLQCHASDQYADEKHRHHAGIDPAPTCMSCHMPVRTYMVIDARHDHTFRVPRPDLSVTLGTPNACNDCHRDKPPQWSAAAVERWFGPGRKGFQTYGPAFHAARTDQADAAALLSALAADRGAPAVARASALDELASRVTRQDVATARATLSDLDPMVRIGALDMLENVPADQVWSFGSPLLSDPVRGVRIRAASLLAGVPSVSQPPADRARFDRAAAEFIAAQRANAERPEARTALGNFFAQRGQVQEAEEEYRAALMLSPQYATAAINLADLDRQRGRDAEGEDVLRAALAISPRDAALHHALGLTLTRLRRSEDALDQLRQAAELEPKQPRYAYVYAVALHSGGRYAEAMTVLKQALRDHPSDRDVLQALIAFSRMAGDAAAALGYAERLATIGPPDHGLATLIEELRRTAQPRAQ</sequence>
<dbReference type="EMBL" id="CP088156">
    <property type="protein sequence ID" value="UFZ08057.1"/>
    <property type="molecule type" value="Genomic_DNA"/>
</dbReference>
<evidence type="ECO:0000256" key="2">
    <source>
        <dbReference type="PROSITE-ProRule" id="PRU00339"/>
    </source>
</evidence>
<feature type="domain" description="Cytochrome c-552/4" evidence="4">
    <location>
        <begin position="178"/>
        <end position="218"/>
    </location>
</feature>
<evidence type="ECO:0000256" key="1">
    <source>
        <dbReference type="ARBA" id="ARBA00022729"/>
    </source>
</evidence>
<dbReference type="SMART" id="SM00028">
    <property type="entry name" value="TPR"/>
    <property type="match status" value="4"/>
</dbReference>
<dbReference type="RefSeq" id="WP_231327506.1">
    <property type="nucleotide sequence ID" value="NZ_CP088156.1"/>
</dbReference>
<evidence type="ECO:0000313" key="5">
    <source>
        <dbReference type="EMBL" id="UFZ08057.1"/>
    </source>
</evidence>
<dbReference type="Pfam" id="PF09699">
    <property type="entry name" value="Paired_CXXCH_1"/>
    <property type="match status" value="1"/>
</dbReference>
<name>A0ABY3RLW7_9BRAD</name>
<accession>A0ABY3RLW7</accession>
<dbReference type="InterPro" id="IPR019734">
    <property type="entry name" value="TPR_rpt"/>
</dbReference>
<dbReference type="SUPFAM" id="SSF48452">
    <property type="entry name" value="TPR-like"/>
    <property type="match status" value="1"/>
</dbReference>
<evidence type="ECO:0000313" key="6">
    <source>
        <dbReference type="Proteomes" id="UP001431010"/>
    </source>
</evidence>
<evidence type="ECO:0000259" key="4">
    <source>
        <dbReference type="Pfam" id="PF13435"/>
    </source>
</evidence>
<feature type="repeat" description="TPR" evidence="2">
    <location>
        <begin position="595"/>
        <end position="628"/>
    </location>
</feature>
<dbReference type="PROSITE" id="PS50005">
    <property type="entry name" value="TPR"/>
    <property type="match status" value="2"/>
</dbReference>